<dbReference type="Proteomes" id="UP000248066">
    <property type="component" value="Unassembled WGS sequence"/>
</dbReference>
<name>A0A2W0HNC2_9BACI</name>
<evidence type="ECO:0000313" key="1">
    <source>
        <dbReference type="EMBL" id="PYZ98379.1"/>
    </source>
</evidence>
<dbReference type="AlphaFoldDB" id="A0A2W0HNC2"/>
<dbReference type="EMBL" id="PDOF01000001">
    <property type="protein sequence ID" value="PYZ98379.1"/>
    <property type="molecule type" value="Genomic_DNA"/>
</dbReference>
<dbReference type="OrthoDB" id="2690514at2"/>
<evidence type="ECO:0008006" key="3">
    <source>
        <dbReference type="Google" id="ProtNLM"/>
    </source>
</evidence>
<dbReference type="InterPro" id="IPR019658">
    <property type="entry name" value="DUF2515"/>
</dbReference>
<keyword evidence="2" id="KW-1185">Reference proteome</keyword>
<accession>A0A2W0HNC2</accession>
<proteinExistence type="predicted"/>
<protein>
    <recommendedName>
        <fullName evidence="3">DUF2515 domain-containing protein</fullName>
    </recommendedName>
</protein>
<dbReference type="RefSeq" id="WP_110518252.1">
    <property type="nucleotide sequence ID" value="NZ_PDOF01000001.1"/>
</dbReference>
<reference evidence="1 2" key="1">
    <citation type="submission" date="2017-10" db="EMBL/GenBank/DDBJ databases">
        <title>Bacillus sp. nov., a halophilic bacterium isolated from a Yangshapao Lake.</title>
        <authorList>
            <person name="Wang H."/>
        </authorList>
    </citation>
    <scope>NUCLEOTIDE SEQUENCE [LARGE SCALE GENOMIC DNA]</scope>
    <source>
        <strain evidence="1 2">YSP-3</strain>
    </source>
</reference>
<sequence length="327" mass="39185">MLKDKDKKILYAVKKEIESENYDNISRTEFYQKYYKRNPEIRWSYLASMVSRNAGWAMTDLKSRPFCELLQDSLRMRLFQTYERANWMIFSDACAQLLIYEWSKKEGAPYFHLLPQFGVSNWITEKWLQFWQRKDEEELLVALIVNEQNLIEKPVIKNHFDRHSVFGSSAYKLQDRLHFSTVLFPDTKGNLFGCSVHDFTKTKKRISLGRKLAWILFESPEKEDIMHFHDTVTPTGSRRDYQQFLERRYPKTPILRFAYGPVIHQREMNRDWSKTPGRHPNRDLRTLKPITNYSLLAWYEGKLEQLEAVVSVERLYQKVLGRLRPHN</sequence>
<evidence type="ECO:0000313" key="2">
    <source>
        <dbReference type="Proteomes" id="UP000248066"/>
    </source>
</evidence>
<comment type="caution">
    <text evidence="1">The sequence shown here is derived from an EMBL/GenBank/DDBJ whole genome shotgun (WGS) entry which is preliminary data.</text>
</comment>
<gene>
    <name evidence="1" type="ORF">CR205_07235</name>
</gene>
<organism evidence="1 2">
    <name type="scientific">Alteribacter lacisalsi</name>
    <dbReference type="NCBI Taxonomy" id="2045244"/>
    <lineage>
        <taxon>Bacteria</taxon>
        <taxon>Bacillati</taxon>
        <taxon>Bacillota</taxon>
        <taxon>Bacilli</taxon>
        <taxon>Bacillales</taxon>
        <taxon>Bacillaceae</taxon>
        <taxon>Alteribacter</taxon>
    </lineage>
</organism>
<dbReference type="Pfam" id="PF10720">
    <property type="entry name" value="DUF2515"/>
    <property type="match status" value="1"/>
</dbReference>